<dbReference type="Proteomes" id="UP000400924">
    <property type="component" value="Unassembled WGS sequence"/>
</dbReference>
<feature type="region of interest" description="Disordered" evidence="2">
    <location>
        <begin position="386"/>
        <end position="472"/>
    </location>
</feature>
<dbReference type="EMBL" id="VJZC01000002">
    <property type="protein sequence ID" value="MPY55726.1"/>
    <property type="molecule type" value="Genomic_DNA"/>
</dbReference>
<sequence>MALGPLAAGGLTAVQAEWGVDGGAVVLTGAAPFADVTGSAGFRSDGSLDGVVRMRTGVRFLGLALGEVAWTVHDWSAEVPLATPTVTLRGSTLAVDLGPLPQGATWTAPNGIDSPRHGDRVVVHLPGDAMPSGLPLSPRVAEVYRGLGLDVSHLRVHPDTQVGGAPAFVTDQNLFLAPGIHGADSPEALRVLDAAVRAALTGLLGAVGGDPAQVVPRSPAEPEAPAAETSVVPATVPESPTGPAASAGAGAGAAERAGEVTASLETAPVTEGGAAEGVPEEPSAETSPPPTVQLIMPEPPTDLTPAAAARGTAVKGGAGGAARAARDLPTADAAVADSRAAVTEPAAETAARAREELAAELGARPAPSPEIVELCERIRTAIRANRPEDEDELLESDPTKEARKAGSTITGSVEGQVQQVGNSYGAMASPPPGTPTLTPEPLQKPSPTSPGMGVEAASAAPDPIPPENTSLDADVAATDQRITDSGIDTRVTKEIPDGPFAAARDARAGLGEVAERTPQQIQAEQQQAIDSAQADMAQLQEQAVAAMRGTRSGTVKAVGGGQTAAVASEERTRESVARHAQQIYDDAQKQVDALLQPLSRTAIARWDAGLSRLSQEFHDSLDRVKRWIDERHSGVGGAVLAIGDYISGLPDWVTDEYNRAERTFGDGVCELLTTISSDVNGVVAAAQAVIQHARTDIDGVFQAMEAEFPEWAAQERARFGGMLDALSQRVTEAQTGFVRDVSQRAVAAVNQVHAEAQALREEAGGLIGRVVAAIEEFIDDPVRAVINGLLRLAGIPPAAFWALIAKVEQVISDIAEDPETFVNNLVAGVRQGFEQFFDHFGTHVLRGFWDWLFSGLKTPAPMPRDLSAKSLFTFALQLMGITWPRVREILVRHIGPTAVEVVETAWQFVSVLIERGPEGLVELLKEQLAPENVVGMILEAAVDYLVETLIEQVTVRVVGLLNPAGAIAQAIDLIYQVCAWIFRNAARIFRLVEAVVNGMADVVAGNITGLATSVEKALASLIPPVIDFLAGILHLGDLPGEVAEAITRLQAVVYAAMDRVIGYLAAKAIALLKRLGIGGKEDSEGGGDDELGTTVRFSAAHEGHRLFFRVAGDDAALMVASVPQPIESVISEWRDRLGELPDEQRAPTATKLDALAAVADETNKEGAELAREFLEANRDPDDSVKPPSDNTVEARERAVAGMLRELFEIFDETGSEATYLADIAANLPLHGRARAGDVTDLWARRYSGPPLYVPLDASAPATVWNPADLAGPAVSAGQAYLGREDVQRELLPYFTKSGKGGKTARRADTGAFRDYALVETGQSHPVRQGFLDALGEAYRSGMASRPPQNIDPVDSKLSETVASVEYENDTAPYGAFADLPGRGDEPDQALVERAQDIRAFLLGIARDRTFNEYSAVRLQWAWTDKPTKEWLNRRFRIKGQHEWIPTNLLPHLLRKAFDAHLDPVALALAVKWIEFQYELRSRTNFVLWHFDPGLAGHVGSFSKDERGRHSAGTAQSHAFHEWLRGLYDQHKDTGPYAFAIAVMTDIDKRVWSGNTEGISAERLNDPIGVWYKLEGVGRVADLTIGDLAEVQRGNYLDIIRDFERALEIVGW</sequence>
<accession>A0A5N8X975</accession>
<protein>
    <submittedName>
        <fullName evidence="3">Uncharacterized protein</fullName>
    </submittedName>
</protein>
<evidence type="ECO:0000313" key="4">
    <source>
        <dbReference type="Proteomes" id="UP000400924"/>
    </source>
</evidence>
<evidence type="ECO:0000313" key="3">
    <source>
        <dbReference type="EMBL" id="MPY55726.1"/>
    </source>
</evidence>
<dbReference type="OrthoDB" id="4317910at2"/>
<keyword evidence="4" id="KW-1185">Reference proteome</keyword>
<gene>
    <name evidence="3" type="ORF">FNH08_00530</name>
</gene>
<name>A0A5N8X975_9ACTN</name>
<reference evidence="3 4" key="1">
    <citation type="submission" date="2019-07" db="EMBL/GenBank/DDBJ databases">
        <title>New species of Amycolatopsis and Streptomyces.</title>
        <authorList>
            <person name="Duangmal K."/>
            <person name="Teo W.F.A."/>
            <person name="Lipun K."/>
        </authorList>
    </citation>
    <scope>NUCLEOTIDE SEQUENCE [LARGE SCALE GENOMIC DNA]</scope>
    <source>
        <strain evidence="3 4">NBRC 106415</strain>
    </source>
</reference>
<feature type="compositionally biased region" description="Low complexity" evidence="2">
    <location>
        <begin position="214"/>
        <end position="262"/>
    </location>
</feature>
<feature type="compositionally biased region" description="Pro residues" evidence="2">
    <location>
        <begin position="287"/>
        <end position="302"/>
    </location>
</feature>
<evidence type="ECO:0000256" key="1">
    <source>
        <dbReference type="SAM" id="Coils"/>
    </source>
</evidence>
<feature type="region of interest" description="Disordered" evidence="2">
    <location>
        <begin position="207"/>
        <end position="305"/>
    </location>
</feature>
<evidence type="ECO:0000256" key="2">
    <source>
        <dbReference type="SAM" id="MobiDB-lite"/>
    </source>
</evidence>
<keyword evidence="1" id="KW-0175">Coiled coil</keyword>
<comment type="caution">
    <text evidence="3">The sequence shown here is derived from an EMBL/GenBank/DDBJ whole genome shotgun (WGS) entry which is preliminary data.</text>
</comment>
<proteinExistence type="predicted"/>
<dbReference type="RefSeq" id="WP_152769211.1">
    <property type="nucleotide sequence ID" value="NZ_VJZC01000002.1"/>
</dbReference>
<feature type="compositionally biased region" description="Polar residues" evidence="2">
    <location>
        <begin position="407"/>
        <end position="422"/>
    </location>
</feature>
<organism evidence="3 4">
    <name type="scientific">Streptomyces spongiae</name>
    <dbReference type="NCBI Taxonomy" id="565072"/>
    <lineage>
        <taxon>Bacteria</taxon>
        <taxon>Bacillati</taxon>
        <taxon>Actinomycetota</taxon>
        <taxon>Actinomycetes</taxon>
        <taxon>Kitasatosporales</taxon>
        <taxon>Streptomycetaceae</taxon>
        <taxon>Streptomyces</taxon>
    </lineage>
</organism>
<feature type="coiled-coil region" evidence="1">
    <location>
        <begin position="522"/>
        <end position="549"/>
    </location>
</feature>